<reference evidence="2 3" key="1">
    <citation type="submission" date="2016-04" db="EMBL/GenBank/DDBJ databases">
        <title>The genome of Intoshia linei affirms orthonectids as highly simplified spiralians.</title>
        <authorList>
            <person name="Mikhailov K.V."/>
            <person name="Slusarev G.S."/>
            <person name="Nikitin M.A."/>
            <person name="Logacheva M.D."/>
            <person name="Penin A."/>
            <person name="Aleoshin V."/>
            <person name="Panchin Y.V."/>
        </authorList>
    </citation>
    <scope>NUCLEOTIDE SEQUENCE [LARGE SCALE GENOMIC DNA]</scope>
    <source>
        <strain evidence="2">Intl2013</strain>
        <tissue evidence="2">Whole animal</tissue>
    </source>
</reference>
<dbReference type="OrthoDB" id="365640at2759"/>
<comment type="similarity">
    <text evidence="1">Belongs to the FAM154 family.</text>
</comment>
<dbReference type="GO" id="GO:0008017">
    <property type="term" value="F:microtubule binding"/>
    <property type="evidence" value="ECO:0007669"/>
    <property type="project" value="InterPro"/>
</dbReference>
<dbReference type="InterPro" id="IPR033336">
    <property type="entry name" value="SAXO1/2"/>
</dbReference>
<dbReference type="EMBL" id="LWCA01000679">
    <property type="protein sequence ID" value="OAF67366.1"/>
    <property type="molecule type" value="Genomic_DNA"/>
</dbReference>
<gene>
    <name evidence="2" type="ORF">A3Q56_04902</name>
</gene>
<dbReference type="GO" id="GO:0005879">
    <property type="term" value="C:axonemal microtubule"/>
    <property type="evidence" value="ECO:0007669"/>
    <property type="project" value="TreeGrafter"/>
</dbReference>
<evidence type="ECO:0000256" key="1">
    <source>
        <dbReference type="ARBA" id="ARBA00008738"/>
    </source>
</evidence>
<dbReference type="AlphaFoldDB" id="A0A177AZF8"/>
<keyword evidence="3" id="KW-1185">Reference proteome</keyword>
<dbReference type="PANTHER" id="PTHR31516:SF17">
    <property type="entry name" value="STABILIZER OF AXONEMAL MICROTUBULES 2"/>
    <property type="match status" value="1"/>
</dbReference>
<name>A0A177AZF8_9BILA</name>
<proteinExistence type="inferred from homology"/>
<evidence type="ECO:0000313" key="2">
    <source>
        <dbReference type="EMBL" id="OAF67366.1"/>
    </source>
</evidence>
<dbReference type="GO" id="GO:0036126">
    <property type="term" value="C:sperm flagellum"/>
    <property type="evidence" value="ECO:0007669"/>
    <property type="project" value="TreeGrafter"/>
</dbReference>
<accession>A0A177AZF8</accession>
<dbReference type="GO" id="GO:0036064">
    <property type="term" value="C:ciliary basal body"/>
    <property type="evidence" value="ECO:0007669"/>
    <property type="project" value="TreeGrafter"/>
</dbReference>
<dbReference type="PANTHER" id="PTHR31516">
    <property type="entry name" value="STABILIZER OF AXONEMAL MICROTUBULES 2"/>
    <property type="match status" value="1"/>
</dbReference>
<dbReference type="Proteomes" id="UP000078046">
    <property type="component" value="Unassembled WGS sequence"/>
</dbReference>
<dbReference type="Pfam" id="PF05217">
    <property type="entry name" value="SAXO1-2"/>
    <property type="match status" value="1"/>
</dbReference>
<protein>
    <submittedName>
        <fullName evidence="2">Uncharacterized protein</fullName>
    </submittedName>
</protein>
<evidence type="ECO:0000313" key="3">
    <source>
        <dbReference type="Proteomes" id="UP000078046"/>
    </source>
</evidence>
<organism evidence="2 3">
    <name type="scientific">Intoshia linei</name>
    <dbReference type="NCBI Taxonomy" id="1819745"/>
    <lineage>
        <taxon>Eukaryota</taxon>
        <taxon>Metazoa</taxon>
        <taxon>Spiralia</taxon>
        <taxon>Lophotrochozoa</taxon>
        <taxon>Mesozoa</taxon>
        <taxon>Orthonectida</taxon>
        <taxon>Rhopaluridae</taxon>
        <taxon>Intoshia</taxon>
    </lineage>
</organism>
<comment type="caution">
    <text evidence="2">The sequence shown here is derived from an EMBL/GenBank/DDBJ whole genome shotgun (WGS) entry which is preliminary data.</text>
</comment>
<dbReference type="GO" id="GO:0005814">
    <property type="term" value="C:centriole"/>
    <property type="evidence" value="ECO:0007669"/>
    <property type="project" value="TreeGrafter"/>
</dbReference>
<sequence length="699" mass="80960">MKKLCICQICECGRHRCPQHPETYQNQTRGICNITEYNSVYDGKYGPPRSGFKPITKFESSNRAMADETTHRYDYVPHKVERHHETHKEMYNPPKGLHNHVTSYLKDYTKKAISQNALVKPKNNQTLEPGRFQGQPTYTDDYRKWDLVKTMSTKKNEKYVPPNIPINNLTNYNSHYVPFNNIAQTKMIKPTQSSMKIDGLPMESLTGYREEYIRRSLPGKILKKHVKFEGCKEPFVGMTNYVMDYAPIGITEKIKSCKPVGEYHCNNVKLDDNTTHKLDYRKWPIEKRIQCHKVEASNLNPTGGIDWTTTSGRDFVPKSISKNRLVKNSNKGTLVSTNCAKFSDSTSYNNDYIKWANDENRIIAGPHDVYVVPTIPFSKNTRYQTDFVPKKIELTVGYSSNNKATGTFNQNEKFSNLTGYRNDYTPHNLPEKYIIPKETRHDGNVGVLDDLTNYKKDFVSKSINVRESYKPKNVYNDNLRQFDGSTTHKHDFIAYKIEPRSLGCSLRENPEAFEYGDTTADMKTVNQINFTPKYIESIQKTQKKEDSNAFTYPGKFSSDTNYNNDYRRWSNIEKPELHKGSDRTYHPPKVPFEGSSYYKQQFVPHGVDKRILYGPTQSQVIKPIGDFQDATNYRNDYKPHIIRRCPTLDINCNYNYMQGQDMGGHKYYTPKEPTLNHCKCDQVVQDLKNESNQCVVQLA</sequence>